<proteinExistence type="predicted"/>
<dbReference type="EMBL" id="LR797145">
    <property type="protein sequence ID" value="CAB4190203.1"/>
    <property type="molecule type" value="Genomic_DNA"/>
</dbReference>
<organism evidence="3">
    <name type="scientific">uncultured Caudovirales phage</name>
    <dbReference type="NCBI Taxonomy" id="2100421"/>
    <lineage>
        <taxon>Viruses</taxon>
        <taxon>Duplodnaviria</taxon>
        <taxon>Heunggongvirae</taxon>
        <taxon>Uroviricota</taxon>
        <taxon>Caudoviricetes</taxon>
        <taxon>Peduoviridae</taxon>
        <taxon>Maltschvirus</taxon>
        <taxon>Maltschvirus maltsch</taxon>
    </lineage>
</organism>
<reference evidence="3" key="1">
    <citation type="submission" date="2020-05" db="EMBL/GenBank/DDBJ databases">
        <authorList>
            <person name="Chiriac C."/>
            <person name="Salcher M."/>
            <person name="Ghai R."/>
            <person name="Kavagutti S V."/>
        </authorList>
    </citation>
    <scope>NUCLEOTIDE SEQUENCE</scope>
</reference>
<evidence type="ECO:0000313" key="9">
    <source>
        <dbReference type="EMBL" id="CAB5231394.1"/>
    </source>
</evidence>
<name>A0A6J5Q009_9CAUD</name>
<evidence type="ECO:0000313" key="6">
    <source>
        <dbReference type="EMBL" id="CAB4190203.1"/>
    </source>
</evidence>
<accession>A0A6J5Q009</accession>
<evidence type="ECO:0000313" key="5">
    <source>
        <dbReference type="EMBL" id="CAB4186288.1"/>
    </source>
</evidence>
<dbReference type="EMBL" id="LR796910">
    <property type="protein sequence ID" value="CAB4174775.1"/>
    <property type="molecule type" value="Genomic_DNA"/>
</dbReference>
<dbReference type="EMBL" id="LR797088">
    <property type="protein sequence ID" value="CAB4186288.1"/>
    <property type="molecule type" value="Genomic_DNA"/>
</dbReference>
<dbReference type="EMBL" id="LR796991">
    <property type="protein sequence ID" value="CAB4180739.1"/>
    <property type="molecule type" value="Genomic_DNA"/>
</dbReference>
<evidence type="ECO:0000313" key="8">
    <source>
        <dbReference type="EMBL" id="CAB4220154.1"/>
    </source>
</evidence>
<evidence type="ECO:0000313" key="2">
    <source>
        <dbReference type="EMBL" id="CAB4167101.1"/>
    </source>
</evidence>
<sequence length="188" mass="21415">MKDLENSTERKITSTVRVVQKEDKEYLLSTIEAAATAIEKIADSISSLNFISDVDYSKDGVVKLFQFQKNSSANSHFCDTQHALALRLSSRANFAFSAIQDLCQDETDKVVMIWSIKLQHLSWSERESQYRLETMSTLRLKRKAEKEIAKIKILLESITVYSRMASKLRQDGDSMYRTISLASSMGEL</sequence>
<gene>
    <name evidence="4" type="ORF">UFOVP1036_101</name>
    <name evidence="5" type="ORF">UFOVP1132_67</name>
    <name evidence="6" type="ORF">UFOVP1190_42</name>
    <name evidence="7" type="ORF">UFOVP1248_85</name>
    <name evidence="9" type="ORF">UFOVP1584_73</name>
    <name evidence="8" type="ORF">UFOVP1635_93</name>
    <name evidence="1" type="ORF">UFOVP521_35</name>
    <name evidence="2" type="ORF">UFOVP856_7</name>
    <name evidence="3" type="ORF">UFOVP967_81</name>
</gene>
<evidence type="ECO:0000313" key="3">
    <source>
        <dbReference type="EMBL" id="CAB4174775.1"/>
    </source>
</evidence>
<dbReference type="EMBL" id="LR796496">
    <property type="protein sequence ID" value="CAB4148307.1"/>
    <property type="molecule type" value="Genomic_DNA"/>
</dbReference>
<dbReference type="EMBL" id="LR797496">
    <property type="protein sequence ID" value="CAB4220154.1"/>
    <property type="molecule type" value="Genomic_DNA"/>
</dbReference>
<evidence type="ECO:0000313" key="7">
    <source>
        <dbReference type="EMBL" id="CAB4192774.1"/>
    </source>
</evidence>
<dbReference type="EMBL" id="LR798432">
    <property type="protein sequence ID" value="CAB5231394.1"/>
    <property type="molecule type" value="Genomic_DNA"/>
</dbReference>
<dbReference type="EMBL" id="LR797192">
    <property type="protein sequence ID" value="CAB4192774.1"/>
    <property type="molecule type" value="Genomic_DNA"/>
</dbReference>
<evidence type="ECO:0000313" key="1">
    <source>
        <dbReference type="EMBL" id="CAB4148307.1"/>
    </source>
</evidence>
<protein>
    <submittedName>
        <fullName evidence="3">Uncharacterized protein</fullName>
    </submittedName>
</protein>
<dbReference type="EMBL" id="LR796811">
    <property type="protein sequence ID" value="CAB4167101.1"/>
    <property type="molecule type" value="Genomic_DNA"/>
</dbReference>
<evidence type="ECO:0000313" key="4">
    <source>
        <dbReference type="EMBL" id="CAB4180739.1"/>
    </source>
</evidence>